<feature type="repeat" description="RCC1" evidence="3">
    <location>
        <begin position="297"/>
        <end position="349"/>
    </location>
</feature>
<feature type="compositionally biased region" description="Basic and acidic residues" evidence="4">
    <location>
        <begin position="103"/>
        <end position="113"/>
    </location>
</feature>
<sequence>MAPRKTSKAEAKEAVKGTRVSARVSAQKKASAATVASTSTAISKTSKKSSSTTSSKVTKKTGTKQPSKAASKAKLSAAASKKAKATSKSSNSTTSTSSKRKRSTDEVAEEKPAKKSRGSNTGSTTRVKKTPASKAPAVKKAAIDINQAPTEKLNCFVFGENGSGELGLGHMSAPGKRVIDVKRPRLNIKLSPEEIGVVQLACGGMHVVALTHDNKIFTWGVNDQGSLGRATKDGEQYKELKENGEEVAADEEDEMNSGLNPRESAPGEVDYSNIPEGTVFTKVAAGDSITMILTSIGQVYGCGTFRSNEGILGFSKEVEVQNTLTLIPSLNNIVDITCGANHVIALDNKGHAYAFGSGQQNQLGRRIVERTKLNSLIPSPLNFPRTKITSVSTGAYHSFAIDKSGDVWSWGLNSFGQTGISDDAGTDGGAIITPTRVPNLKAKGIKNISGGSQHSIAVDGQGQVLIWGRADGNQMGMDLDDIPEEHFYHDEEGKIVKRLVLTPTTVPEIKEATFACASGDTSIAVNTEGKAFSWGFSANYQTGQGTDEDVEEATLIDNTAVREEKLVWCGIGGQYGMLASYAKVVEAKKNSYEQEAEAKVNSDPMEVEANEVEVKVNGVEANVNGVEDQN</sequence>
<dbReference type="AlphaFoldDB" id="A0A8H3ERF1"/>
<dbReference type="PRINTS" id="PR00633">
    <property type="entry name" value="RCCNDNSATION"/>
</dbReference>
<dbReference type="InterPro" id="IPR051553">
    <property type="entry name" value="Ran_GTPase-activating"/>
</dbReference>
<feature type="region of interest" description="Disordered" evidence="4">
    <location>
        <begin position="243"/>
        <end position="271"/>
    </location>
</feature>
<reference evidence="6" key="1">
    <citation type="submission" date="2021-03" db="EMBL/GenBank/DDBJ databases">
        <authorList>
            <person name="Tagirdzhanova G."/>
        </authorList>
    </citation>
    <scope>NUCLEOTIDE SEQUENCE</scope>
</reference>
<protein>
    <recommendedName>
        <fullName evidence="5">RCC1-like domain-containing protein</fullName>
    </recommendedName>
</protein>
<gene>
    <name evidence="6" type="ORF">GOMPHAMPRED_006936</name>
</gene>
<keyword evidence="7" id="KW-1185">Reference proteome</keyword>
<keyword evidence="2" id="KW-0677">Repeat</keyword>
<dbReference type="Proteomes" id="UP000664169">
    <property type="component" value="Unassembled WGS sequence"/>
</dbReference>
<keyword evidence="1" id="KW-0344">Guanine-nucleotide releasing factor</keyword>
<dbReference type="EMBL" id="CAJPDQ010000005">
    <property type="protein sequence ID" value="CAF9910049.1"/>
    <property type="molecule type" value="Genomic_DNA"/>
</dbReference>
<feature type="repeat" description="RCC1" evidence="3">
    <location>
        <begin position="350"/>
        <end position="404"/>
    </location>
</feature>
<dbReference type="InterPro" id="IPR000408">
    <property type="entry name" value="Reg_chr_condens"/>
</dbReference>
<dbReference type="Pfam" id="PF25390">
    <property type="entry name" value="WD40_RLD"/>
    <property type="match status" value="1"/>
</dbReference>
<evidence type="ECO:0000256" key="3">
    <source>
        <dbReference type="PROSITE-ProRule" id="PRU00235"/>
    </source>
</evidence>
<dbReference type="SUPFAM" id="SSF50985">
    <property type="entry name" value="RCC1/BLIP-II"/>
    <property type="match status" value="1"/>
</dbReference>
<evidence type="ECO:0000256" key="4">
    <source>
        <dbReference type="SAM" id="MobiDB-lite"/>
    </source>
</evidence>
<evidence type="ECO:0000313" key="6">
    <source>
        <dbReference type="EMBL" id="CAF9910049.1"/>
    </source>
</evidence>
<feature type="repeat" description="RCC1" evidence="3">
    <location>
        <begin position="214"/>
        <end position="296"/>
    </location>
</feature>
<feature type="repeat" description="RCC1" evidence="3">
    <location>
        <begin position="153"/>
        <end position="213"/>
    </location>
</feature>
<dbReference type="OrthoDB" id="61110at2759"/>
<evidence type="ECO:0000256" key="2">
    <source>
        <dbReference type="ARBA" id="ARBA00022737"/>
    </source>
</evidence>
<proteinExistence type="predicted"/>
<dbReference type="PROSITE" id="PS50012">
    <property type="entry name" value="RCC1_3"/>
    <property type="match status" value="5"/>
</dbReference>
<feature type="domain" description="RCC1-like" evidence="5">
    <location>
        <begin position="155"/>
        <end position="577"/>
    </location>
</feature>
<dbReference type="PANTHER" id="PTHR45982">
    <property type="entry name" value="REGULATOR OF CHROMOSOME CONDENSATION"/>
    <property type="match status" value="1"/>
</dbReference>
<feature type="compositionally biased region" description="Acidic residues" evidence="4">
    <location>
        <begin position="245"/>
        <end position="255"/>
    </location>
</feature>
<feature type="repeat" description="RCC1" evidence="3">
    <location>
        <begin position="405"/>
        <end position="461"/>
    </location>
</feature>
<accession>A0A8H3ERF1</accession>
<feature type="compositionally biased region" description="Basic and acidic residues" evidence="4">
    <location>
        <begin position="7"/>
        <end position="16"/>
    </location>
</feature>
<name>A0A8H3ERF1_9LECA</name>
<dbReference type="InterPro" id="IPR058923">
    <property type="entry name" value="RCC1-like_dom"/>
</dbReference>
<dbReference type="GO" id="GO:0005085">
    <property type="term" value="F:guanyl-nucleotide exchange factor activity"/>
    <property type="evidence" value="ECO:0007669"/>
    <property type="project" value="TreeGrafter"/>
</dbReference>
<feature type="region of interest" description="Disordered" evidence="4">
    <location>
        <begin position="1"/>
        <end position="135"/>
    </location>
</feature>
<dbReference type="PANTHER" id="PTHR45982:SF1">
    <property type="entry name" value="REGULATOR OF CHROMOSOME CONDENSATION"/>
    <property type="match status" value="1"/>
</dbReference>
<dbReference type="PROSITE" id="PS00626">
    <property type="entry name" value="RCC1_2"/>
    <property type="match status" value="2"/>
</dbReference>
<evidence type="ECO:0000313" key="7">
    <source>
        <dbReference type="Proteomes" id="UP000664169"/>
    </source>
</evidence>
<dbReference type="InterPro" id="IPR009091">
    <property type="entry name" value="RCC1/BLIP-II"/>
</dbReference>
<organism evidence="6 7">
    <name type="scientific">Gomphillus americanus</name>
    <dbReference type="NCBI Taxonomy" id="1940652"/>
    <lineage>
        <taxon>Eukaryota</taxon>
        <taxon>Fungi</taxon>
        <taxon>Dikarya</taxon>
        <taxon>Ascomycota</taxon>
        <taxon>Pezizomycotina</taxon>
        <taxon>Lecanoromycetes</taxon>
        <taxon>OSLEUM clade</taxon>
        <taxon>Ostropomycetidae</taxon>
        <taxon>Ostropales</taxon>
        <taxon>Graphidaceae</taxon>
        <taxon>Gomphilloideae</taxon>
        <taxon>Gomphillus</taxon>
    </lineage>
</organism>
<evidence type="ECO:0000256" key="1">
    <source>
        <dbReference type="ARBA" id="ARBA00022658"/>
    </source>
</evidence>
<comment type="caution">
    <text evidence="6">The sequence shown here is derived from an EMBL/GenBank/DDBJ whole genome shotgun (WGS) entry which is preliminary data.</text>
</comment>
<dbReference type="Gene3D" id="2.130.10.30">
    <property type="entry name" value="Regulator of chromosome condensation 1/beta-lactamase-inhibitor protein II"/>
    <property type="match status" value="1"/>
</dbReference>
<dbReference type="GO" id="GO:0005737">
    <property type="term" value="C:cytoplasm"/>
    <property type="evidence" value="ECO:0007669"/>
    <property type="project" value="TreeGrafter"/>
</dbReference>
<evidence type="ECO:0000259" key="5">
    <source>
        <dbReference type="Pfam" id="PF25390"/>
    </source>
</evidence>
<feature type="compositionally biased region" description="Low complexity" evidence="4">
    <location>
        <begin position="24"/>
        <end position="56"/>
    </location>
</feature>
<feature type="compositionally biased region" description="Low complexity" evidence="4">
    <location>
        <begin position="63"/>
        <end position="97"/>
    </location>
</feature>